<sequence length="809" mass="93610">MSLLLNPAKSAHLNDNETENLFLSEDESEDYNFKYIPANRFKYIVKDVRRQRCREEEENVWTSFVKQQELNGYNKNGMQPSVQNIKQLLDEGMKEADKEFKRLETDIISNRIKDCGKTGNNKKKKLKVNNIRDLTSKKMPVTRDTATGSTNLLLTISEEENIPTYERKQEPEYFKSYVRKSRSGHAISRKKQSSSKQFHRTTNDVEYNSSPESTTRRQDDVADGVIHVRPDPLTMRKILTMQRKVCELLDEIAFRLGNIPAPDGIKDLQRRQQCVAEFVVRFSRNYLYDLNRYVRDIQRHMCIISPRAIIRPNHRSLGLHMHAIEHKLLAAHQLLLHALVAYCKHIPSSILKGHPGKFREILQVVIDLKTMCDRLHLNYLDSGDTDILSLGKDIESKCNTILSKLKLHVDSDLLDPNKTSSMASFTPHSTNKKRFNSKQLSNRLNMYSVENVKAPKSNPKHKTNYQKDKRYNTIDTHVKKITNEPISNRLYTSPVSSKDANQISIKKHRTFAKEEDIKTMMDILPIDSDNCSNLETQERHNMLTRRIPKTSRKVSDNLQDSKQSESLENIVKNTTTNNDDELMRKVTMITEEHLSSLVPIIADLMSFVSNKQNGEVVPITKSTTKTLIDFLQKYQSPKSTKISTNINCDVCHSSVESSCECEHLKTNRTLTGIEKNAKNMRLICMSSTENTSKEPRYCDASCQANCESLTELSDFEMKIKEEKRVANSLNNIELVVSDETEMNFLKYRREYQRLMQSIPMYSSITQNKPWDIVAWISDKLVDELIVEISKELQIDDVIQKLFELEFQEF</sequence>
<keyword evidence="3" id="KW-1185">Reference proteome</keyword>
<feature type="compositionally biased region" description="Polar residues" evidence="1">
    <location>
        <begin position="204"/>
        <end position="213"/>
    </location>
</feature>
<protein>
    <submittedName>
        <fullName evidence="2">Uncharacterized protein</fullName>
    </submittedName>
</protein>
<evidence type="ECO:0000313" key="3">
    <source>
        <dbReference type="Proteomes" id="UP000000311"/>
    </source>
</evidence>
<evidence type="ECO:0000256" key="1">
    <source>
        <dbReference type="SAM" id="MobiDB-lite"/>
    </source>
</evidence>
<feature type="region of interest" description="Disordered" evidence="1">
    <location>
        <begin position="184"/>
        <end position="223"/>
    </location>
</feature>
<feature type="compositionally biased region" description="Basic and acidic residues" evidence="1">
    <location>
        <begin position="214"/>
        <end position="223"/>
    </location>
</feature>
<dbReference type="OMA" id="KILTMQR"/>
<accession>E2AU98</accession>
<dbReference type="Proteomes" id="UP000000311">
    <property type="component" value="Unassembled WGS sequence"/>
</dbReference>
<organism evidence="3">
    <name type="scientific">Camponotus floridanus</name>
    <name type="common">Florida carpenter ant</name>
    <dbReference type="NCBI Taxonomy" id="104421"/>
    <lineage>
        <taxon>Eukaryota</taxon>
        <taxon>Metazoa</taxon>
        <taxon>Ecdysozoa</taxon>
        <taxon>Arthropoda</taxon>
        <taxon>Hexapoda</taxon>
        <taxon>Insecta</taxon>
        <taxon>Pterygota</taxon>
        <taxon>Neoptera</taxon>
        <taxon>Endopterygota</taxon>
        <taxon>Hymenoptera</taxon>
        <taxon>Apocrita</taxon>
        <taxon>Aculeata</taxon>
        <taxon>Formicoidea</taxon>
        <taxon>Formicidae</taxon>
        <taxon>Formicinae</taxon>
        <taxon>Camponotus</taxon>
    </lineage>
</organism>
<dbReference type="InParanoid" id="E2AU98"/>
<name>E2AU98_CAMFO</name>
<proteinExistence type="predicted"/>
<feature type="compositionally biased region" description="Basic residues" evidence="1">
    <location>
        <begin position="184"/>
        <end position="199"/>
    </location>
</feature>
<gene>
    <name evidence="2" type="ORF">EAG_02936</name>
</gene>
<reference evidence="2 3" key="1">
    <citation type="journal article" date="2010" name="Science">
        <title>Genomic comparison of the ants Camponotus floridanus and Harpegnathos saltator.</title>
        <authorList>
            <person name="Bonasio R."/>
            <person name="Zhang G."/>
            <person name="Ye C."/>
            <person name="Mutti N.S."/>
            <person name="Fang X."/>
            <person name="Qin N."/>
            <person name="Donahue G."/>
            <person name="Yang P."/>
            <person name="Li Q."/>
            <person name="Li C."/>
            <person name="Zhang P."/>
            <person name="Huang Z."/>
            <person name="Berger S.L."/>
            <person name="Reinberg D."/>
            <person name="Wang J."/>
            <person name="Liebig J."/>
        </authorList>
    </citation>
    <scope>NUCLEOTIDE SEQUENCE [LARGE SCALE GENOMIC DNA]</scope>
    <source>
        <strain evidence="3">C129</strain>
    </source>
</reference>
<dbReference type="KEGG" id="cfo:105256093"/>
<dbReference type="AlphaFoldDB" id="E2AU98"/>
<evidence type="ECO:0000313" key="2">
    <source>
        <dbReference type="EMBL" id="EFN62955.1"/>
    </source>
</evidence>
<dbReference type="EMBL" id="GL442815">
    <property type="protein sequence ID" value="EFN62955.1"/>
    <property type="molecule type" value="Genomic_DNA"/>
</dbReference>
<dbReference type="OrthoDB" id="8193942at2759"/>